<dbReference type="Pfam" id="PF09650">
    <property type="entry name" value="PHA_gran_rgn"/>
    <property type="match status" value="1"/>
</dbReference>
<protein>
    <submittedName>
        <fullName evidence="1">Polyhydroxyalkanoic acid system protein</fullName>
    </submittedName>
</protein>
<reference evidence="1 2" key="1">
    <citation type="journal article" date="2010" name="J. Bacteriol.">
        <title>The genetic basis of laboratory adaptation in Caulobacter crescentus.</title>
        <authorList>
            <person name="Marks M.E."/>
            <person name="Castro-Rojas C.M."/>
            <person name="Teiling C."/>
            <person name="Du L."/>
            <person name="Kapatral V."/>
            <person name="Walunas T.L."/>
            <person name="Crosson S."/>
        </authorList>
    </citation>
    <scope>NUCLEOTIDE SEQUENCE [LARGE SCALE GENOMIC DNA]</scope>
    <source>
        <strain evidence="2">NA1000 / CB15N</strain>
    </source>
</reference>
<dbReference type="GeneID" id="7330807"/>
<dbReference type="PATRIC" id="fig|565050.3.peg.3139"/>
<dbReference type="InterPro" id="IPR013433">
    <property type="entry name" value="PHA_gran_rgn"/>
</dbReference>
<gene>
    <name evidence="1" type="ordered locus">CCNA_03213</name>
</gene>
<proteinExistence type="predicted"/>
<organism evidence="1 2">
    <name type="scientific">Caulobacter vibrioides (strain NA1000 / CB15N)</name>
    <name type="common">Caulobacter crescentus</name>
    <dbReference type="NCBI Taxonomy" id="565050"/>
    <lineage>
        <taxon>Bacteria</taxon>
        <taxon>Pseudomonadati</taxon>
        <taxon>Pseudomonadota</taxon>
        <taxon>Alphaproteobacteria</taxon>
        <taxon>Caulobacterales</taxon>
        <taxon>Caulobacteraceae</taxon>
        <taxon>Caulobacter</taxon>
    </lineage>
</organism>
<dbReference type="EMBL" id="CP001340">
    <property type="protein sequence ID" value="ACL96678.1"/>
    <property type="molecule type" value="Genomic_DNA"/>
</dbReference>
<dbReference type="OrthoDB" id="8853368at2"/>
<dbReference type="PhylomeDB" id="A0A0H3CCJ7"/>
<dbReference type="RefSeq" id="WP_012640665.1">
    <property type="nucleotide sequence ID" value="NC_011916.1"/>
</dbReference>
<accession>A0A0H3CCJ7</accession>
<evidence type="ECO:0000313" key="1">
    <source>
        <dbReference type="EMBL" id="ACL96678.1"/>
    </source>
</evidence>
<dbReference type="KEGG" id="ccs:CCNA_03213"/>
<dbReference type="AlphaFoldDB" id="A0A0H3CCJ7"/>
<dbReference type="RefSeq" id="YP_002518586.1">
    <property type="nucleotide sequence ID" value="NC_011916.1"/>
</dbReference>
<evidence type="ECO:0000313" key="2">
    <source>
        <dbReference type="Proteomes" id="UP000001364"/>
    </source>
</evidence>
<sequence length="102" mass="10747">MAKTVSINIPHQLGAAEAKRRLEEGLSQLAGQIPGGDAARFSQSWAGDVLNFSAVAMGQTITGVVQVLDDHARLDLSLPGLLGMAAGKIKDELSRRGQLLLK</sequence>
<dbReference type="Proteomes" id="UP000001364">
    <property type="component" value="Chromosome"/>
</dbReference>
<dbReference type="HOGENOM" id="CLU_150610_0_0_5"/>
<name>A0A0H3CCJ7_CAUVN</name>
<keyword evidence="2" id="KW-1185">Reference proteome</keyword>